<dbReference type="InterPro" id="IPR025202">
    <property type="entry name" value="PLD-like_dom"/>
</dbReference>
<dbReference type="AlphaFoldDB" id="A0A919W7V2"/>
<name>A0A919W7V2_9ACTN</name>
<evidence type="ECO:0000256" key="4">
    <source>
        <dbReference type="ARBA" id="ARBA00023098"/>
    </source>
</evidence>
<dbReference type="PANTHER" id="PTHR18896">
    <property type="entry name" value="PHOSPHOLIPASE D"/>
    <property type="match status" value="1"/>
</dbReference>
<dbReference type="Pfam" id="PF13091">
    <property type="entry name" value="PLDc_2"/>
    <property type="match status" value="1"/>
</dbReference>
<comment type="caution">
    <text evidence="6">The sequence shown here is derived from an EMBL/GenBank/DDBJ whole genome shotgun (WGS) entry which is preliminary data.</text>
</comment>
<dbReference type="InterPro" id="IPR015679">
    <property type="entry name" value="PLipase_D_fam"/>
</dbReference>
<evidence type="ECO:0000259" key="5">
    <source>
        <dbReference type="PROSITE" id="PS50035"/>
    </source>
</evidence>
<evidence type="ECO:0000313" key="7">
    <source>
        <dbReference type="Proteomes" id="UP000677082"/>
    </source>
</evidence>
<dbReference type="Proteomes" id="UP000677082">
    <property type="component" value="Unassembled WGS sequence"/>
</dbReference>
<feature type="domain" description="PLD phosphodiesterase" evidence="5">
    <location>
        <begin position="405"/>
        <end position="432"/>
    </location>
</feature>
<dbReference type="EMBL" id="BOQN01000032">
    <property type="protein sequence ID" value="GIM90546.1"/>
    <property type="molecule type" value="Genomic_DNA"/>
</dbReference>
<keyword evidence="7" id="KW-1185">Reference proteome</keyword>
<protein>
    <submittedName>
        <fullName evidence="6">Phospholipase D</fullName>
    </submittedName>
</protein>
<dbReference type="SMART" id="SM00155">
    <property type="entry name" value="PLDc"/>
    <property type="match status" value="2"/>
</dbReference>
<sequence length="521" mass="57092">MGGIAKVFAMAKLDELVARYLTPAVGPHWENSSVEFVVDGRGWMRRMRELLMSLGAGDAAYICGLQLEPEMDLTGKRAGEAGYEPLADLLAGLAVRGVDVRIILAGAVVSSSLVRPTIGPFHQNVSSAHVLRRWRRDADRRGDPAPLADRVLLDWSGSGVGSNHQKITLVRRGNELIACVGGIDYAANRVDETPHRRQSVRGGRWGWHDAGAIIEGPAAADVWRVFRMRWLGAVSLPRRRYVWPAMKGLQVLNPGGTLRGIGPAPAQAARSAPGSACQILRSVGPWYIDSLLPWERRHYSDVAPDGVHEVFLTLVQAIGAARHYVYIEDQYFREYPGGDHRFELYPYLRAAAARGVKVILVGSGTRDPAESSPLINGTVNADLQKKVIEPLPYGLRRNIGLWRVEHLTVHAKVVIVDDRFAAVGSANLFSRSMVGVDTELTAALVTTGDEVRDLRVRLWAEHLRTPVTDELRPYLEDLDLALGVFRPEWLPATAPAGSWRTPGMPAGFDPLESVLSLVGPP</sequence>
<dbReference type="GO" id="GO:0004630">
    <property type="term" value="F:phospholipase D activity"/>
    <property type="evidence" value="ECO:0007669"/>
    <property type="project" value="UniProtKB-EC"/>
</dbReference>
<dbReference type="PANTHER" id="PTHR18896:SF76">
    <property type="entry name" value="PHOSPHOLIPASE"/>
    <property type="match status" value="1"/>
</dbReference>
<accession>A0A919W7V2</accession>
<dbReference type="Gene3D" id="3.30.870.10">
    <property type="entry name" value="Endonuclease Chain A"/>
    <property type="match status" value="2"/>
</dbReference>
<evidence type="ECO:0000256" key="3">
    <source>
        <dbReference type="ARBA" id="ARBA00022801"/>
    </source>
</evidence>
<keyword evidence="4" id="KW-0443">Lipid metabolism</keyword>
<dbReference type="InterPro" id="IPR001736">
    <property type="entry name" value="PLipase_D/transphosphatidylase"/>
</dbReference>
<dbReference type="GO" id="GO:0009395">
    <property type="term" value="P:phospholipid catabolic process"/>
    <property type="evidence" value="ECO:0007669"/>
    <property type="project" value="TreeGrafter"/>
</dbReference>
<comment type="catalytic activity">
    <reaction evidence="1">
        <text>a 1,2-diacyl-sn-glycero-3-phosphocholine + H2O = a 1,2-diacyl-sn-glycero-3-phosphate + choline + H(+)</text>
        <dbReference type="Rhea" id="RHEA:14445"/>
        <dbReference type="ChEBI" id="CHEBI:15354"/>
        <dbReference type="ChEBI" id="CHEBI:15377"/>
        <dbReference type="ChEBI" id="CHEBI:15378"/>
        <dbReference type="ChEBI" id="CHEBI:57643"/>
        <dbReference type="ChEBI" id="CHEBI:58608"/>
        <dbReference type="EC" id="3.1.4.4"/>
    </reaction>
</comment>
<keyword evidence="2" id="KW-0677">Repeat</keyword>
<evidence type="ECO:0000256" key="1">
    <source>
        <dbReference type="ARBA" id="ARBA00000798"/>
    </source>
</evidence>
<dbReference type="SUPFAM" id="SSF56024">
    <property type="entry name" value="Phospholipase D/nuclease"/>
    <property type="match status" value="2"/>
</dbReference>
<gene>
    <name evidence="6" type="ORF">Ato02nite_023390</name>
</gene>
<evidence type="ECO:0000313" key="6">
    <source>
        <dbReference type="EMBL" id="GIM90546.1"/>
    </source>
</evidence>
<dbReference type="PROSITE" id="PS50035">
    <property type="entry name" value="PLD"/>
    <property type="match status" value="1"/>
</dbReference>
<proteinExistence type="predicted"/>
<keyword evidence="3" id="KW-0378">Hydrolase</keyword>
<organism evidence="6 7">
    <name type="scientific">Paractinoplanes toevensis</name>
    <dbReference type="NCBI Taxonomy" id="571911"/>
    <lineage>
        <taxon>Bacteria</taxon>
        <taxon>Bacillati</taxon>
        <taxon>Actinomycetota</taxon>
        <taxon>Actinomycetes</taxon>
        <taxon>Micromonosporales</taxon>
        <taxon>Micromonosporaceae</taxon>
        <taxon>Paractinoplanes</taxon>
    </lineage>
</organism>
<reference evidence="6 7" key="1">
    <citation type="submission" date="2021-03" db="EMBL/GenBank/DDBJ databases">
        <title>Whole genome shotgun sequence of Actinoplanes toevensis NBRC 105298.</title>
        <authorList>
            <person name="Komaki H."/>
            <person name="Tamura T."/>
        </authorList>
    </citation>
    <scope>NUCLEOTIDE SEQUENCE [LARGE SCALE GENOMIC DNA]</scope>
    <source>
        <strain evidence="6 7">NBRC 105298</strain>
    </source>
</reference>
<evidence type="ECO:0000256" key="2">
    <source>
        <dbReference type="ARBA" id="ARBA00022737"/>
    </source>
</evidence>